<feature type="region of interest" description="Disordered" evidence="1">
    <location>
        <begin position="44"/>
        <end position="65"/>
    </location>
</feature>
<sequence>MLQLQTFSGFCAPSGSLRLIDVDSATLAWPPHRLARIELLRRTTAPDTARAPNPSGDVEPKLTKKSHKALGHSIVYSF</sequence>
<accession>A0A0C3Q9S8</accession>
<dbReference type="HOGENOM" id="CLU_2623839_0_0_1"/>
<proteinExistence type="predicted"/>
<reference evidence="3" key="2">
    <citation type="submission" date="2015-01" db="EMBL/GenBank/DDBJ databases">
        <title>Evolutionary Origins and Diversification of the Mycorrhizal Mutualists.</title>
        <authorList>
            <consortium name="DOE Joint Genome Institute"/>
            <consortium name="Mycorrhizal Genomics Consortium"/>
            <person name="Kohler A."/>
            <person name="Kuo A."/>
            <person name="Nagy L.G."/>
            <person name="Floudas D."/>
            <person name="Copeland A."/>
            <person name="Barry K.W."/>
            <person name="Cichocki N."/>
            <person name="Veneault-Fourrey C."/>
            <person name="LaButti K."/>
            <person name="Lindquist E.A."/>
            <person name="Lipzen A."/>
            <person name="Lundell T."/>
            <person name="Morin E."/>
            <person name="Murat C."/>
            <person name="Riley R."/>
            <person name="Ohm R."/>
            <person name="Sun H."/>
            <person name="Tunlid A."/>
            <person name="Henrissat B."/>
            <person name="Grigoriev I.V."/>
            <person name="Hibbett D.S."/>
            <person name="Martin F."/>
        </authorList>
    </citation>
    <scope>NUCLEOTIDE SEQUENCE [LARGE SCALE GENOMIC DNA]</scope>
    <source>
        <strain evidence="3">MUT 4182</strain>
    </source>
</reference>
<protein>
    <submittedName>
        <fullName evidence="2">Uncharacterized protein</fullName>
    </submittedName>
</protein>
<dbReference type="EMBL" id="KN823018">
    <property type="protein sequence ID" value="KIO26825.1"/>
    <property type="molecule type" value="Genomic_DNA"/>
</dbReference>
<organism evidence="2 3">
    <name type="scientific">Tulasnella calospora MUT 4182</name>
    <dbReference type="NCBI Taxonomy" id="1051891"/>
    <lineage>
        <taxon>Eukaryota</taxon>
        <taxon>Fungi</taxon>
        <taxon>Dikarya</taxon>
        <taxon>Basidiomycota</taxon>
        <taxon>Agaricomycotina</taxon>
        <taxon>Agaricomycetes</taxon>
        <taxon>Cantharellales</taxon>
        <taxon>Tulasnellaceae</taxon>
        <taxon>Tulasnella</taxon>
    </lineage>
</organism>
<reference evidence="2 3" key="1">
    <citation type="submission" date="2014-04" db="EMBL/GenBank/DDBJ databases">
        <authorList>
            <consortium name="DOE Joint Genome Institute"/>
            <person name="Kuo A."/>
            <person name="Girlanda M."/>
            <person name="Perotto S."/>
            <person name="Kohler A."/>
            <person name="Nagy L.G."/>
            <person name="Floudas D."/>
            <person name="Copeland A."/>
            <person name="Barry K.W."/>
            <person name="Cichocki N."/>
            <person name="Veneault-Fourrey C."/>
            <person name="LaButti K."/>
            <person name="Lindquist E.A."/>
            <person name="Lipzen A."/>
            <person name="Lundell T."/>
            <person name="Morin E."/>
            <person name="Murat C."/>
            <person name="Sun H."/>
            <person name="Tunlid A."/>
            <person name="Henrissat B."/>
            <person name="Grigoriev I.V."/>
            <person name="Hibbett D.S."/>
            <person name="Martin F."/>
            <person name="Nordberg H.P."/>
            <person name="Cantor M.N."/>
            <person name="Hua S.X."/>
        </authorList>
    </citation>
    <scope>NUCLEOTIDE SEQUENCE [LARGE SCALE GENOMIC DNA]</scope>
    <source>
        <strain evidence="2 3">MUT 4182</strain>
    </source>
</reference>
<dbReference type="Proteomes" id="UP000054248">
    <property type="component" value="Unassembled WGS sequence"/>
</dbReference>
<evidence type="ECO:0000313" key="2">
    <source>
        <dbReference type="EMBL" id="KIO26825.1"/>
    </source>
</evidence>
<gene>
    <name evidence="2" type="ORF">M407DRAFT_196661</name>
</gene>
<evidence type="ECO:0000313" key="3">
    <source>
        <dbReference type="Proteomes" id="UP000054248"/>
    </source>
</evidence>
<keyword evidence="3" id="KW-1185">Reference proteome</keyword>
<name>A0A0C3Q9S8_9AGAM</name>
<evidence type="ECO:0000256" key="1">
    <source>
        <dbReference type="SAM" id="MobiDB-lite"/>
    </source>
</evidence>
<dbReference type="AlphaFoldDB" id="A0A0C3Q9S8"/>